<dbReference type="Gene3D" id="3.50.50.60">
    <property type="entry name" value="FAD/NAD(P)-binding domain"/>
    <property type="match status" value="1"/>
</dbReference>
<accession>A0A160TPV4</accession>
<sequence>MQDDRYHIVIVGGGTAGWMTAAGLVRQLPGADYAITLVESDEIGTVGVGEATLPHIKLFNDMLGLDEAQFMRETGATIKLGIEFCDWDRPGDRYIHPFGAFGEPWGGVEFQNHWLRARANGRPVAPLQAYSYAVAAARANAFELPNEDPKSIRSTYSYAYHFDAGLYAEFLRRWATGHGVTRIEGQVCDIGRDPASGAITEVTLKSGVSIRGDLFVDCTGFRSLLLAGQFDVGWEDWTPWLPCDRALAVPCAHGGELTPYTRATARRAGWQWRIPLQHRIGNGYIFSSAFCSQEEARETLLANLDGVALAEPRLLRFSPGRRACAWRGNCVAIGLASGFLEPLESTSIYLIQAAVIDLINLMPSPHAARDGIDPRLADEFNRLTVMQYERVRDFLVLHYVANRREGQPLWDYLRHMPIPDSLTHKLELFRARAMAPNYQYGLFARDSWLSVLIGQGIVPDGYDRLADTFDLDMLVARLDDFAGRIESSVSAMPSHADFIANYCAAGGVPA</sequence>
<dbReference type="InterPro" id="IPR006905">
    <property type="entry name" value="Flavin_halogenase"/>
</dbReference>
<dbReference type="InterPro" id="IPR036188">
    <property type="entry name" value="FAD/NAD-bd_sf"/>
</dbReference>
<dbReference type="SUPFAM" id="SSF51905">
    <property type="entry name" value="FAD/NAD(P)-binding domain"/>
    <property type="match status" value="1"/>
</dbReference>
<dbReference type="EMBL" id="CZQE01000370">
    <property type="protein sequence ID" value="CUS46487.1"/>
    <property type="molecule type" value="Genomic_DNA"/>
</dbReference>
<dbReference type="PANTHER" id="PTHR43747">
    <property type="entry name" value="FAD-BINDING PROTEIN"/>
    <property type="match status" value="1"/>
</dbReference>
<organism evidence="1">
    <name type="scientific">hydrothermal vent metagenome</name>
    <dbReference type="NCBI Taxonomy" id="652676"/>
    <lineage>
        <taxon>unclassified sequences</taxon>
        <taxon>metagenomes</taxon>
        <taxon>ecological metagenomes</taxon>
    </lineage>
</organism>
<name>A0A160TPV4_9ZZZZ</name>
<dbReference type="PIRSF" id="PIRSF011396">
    <property type="entry name" value="Trp_halogenase"/>
    <property type="match status" value="1"/>
</dbReference>
<dbReference type="InterPro" id="IPR050816">
    <property type="entry name" value="Flavin-dep_Halogenase_NPB"/>
</dbReference>
<protein>
    <submittedName>
        <fullName evidence="1">Tryptophan halogenase</fullName>
    </submittedName>
</protein>
<proteinExistence type="predicted"/>
<evidence type="ECO:0000313" key="1">
    <source>
        <dbReference type="EMBL" id="CUS46487.1"/>
    </source>
</evidence>
<reference evidence="1" key="1">
    <citation type="submission" date="2015-10" db="EMBL/GenBank/DDBJ databases">
        <authorList>
            <person name="Gilbert D.G."/>
        </authorList>
    </citation>
    <scope>NUCLEOTIDE SEQUENCE</scope>
</reference>
<dbReference type="InterPro" id="IPR033856">
    <property type="entry name" value="Trp_halogen"/>
</dbReference>
<dbReference type="Pfam" id="PF04820">
    <property type="entry name" value="Trp_halogenase"/>
    <property type="match status" value="1"/>
</dbReference>
<dbReference type="AlphaFoldDB" id="A0A160TPV4"/>
<dbReference type="GO" id="GO:0004497">
    <property type="term" value="F:monooxygenase activity"/>
    <property type="evidence" value="ECO:0007669"/>
    <property type="project" value="InterPro"/>
</dbReference>
<dbReference type="PANTHER" id="PTHR43747:SF4">
    <property type="entry name" value="FLAVIN-DEPENDENT TRYPTOPHAN HALOGENASE"/>
    <property type="match status" value="1"/>
</dbReference>
<gene>
    <name evidence="1" type="ORF">MGWOODY_Smn2049</name>
</gene>